<evidence type="ECO:0000313" key="2">
    <source>
        <dbReference type="EMBL" id="CDW73760.1"/>
    </source>
</evidence>
<keyword evidence="3" id="KW-1185">Reference proteome</keyword>
<feature type="region of interest" description="Disordered" evidence="1">
    <location>
        <begin position="192"/>
        <end position="214"/>
    </location>
</feature>
<evidence type="ECO:0000313" key="3">
    <source>
        <dbReference type="Proteomes" id="UP000039865"/>
    </source>
</evidence>
<gene>
    <name evidence="2" type="primary">Contig13905.g14842</name>
    <name evidence="2" type="ORF">STYLEM_2748</name>
</gene>
<dbReference type="EMBL" id="CCKQ01002656">
    <property type="protein sequence ID" value="CDW73760.1"/>
    <property type="molecule type" value="Genomic_DNA"/>
</dbReference>
<feature type="compositionally biased region" description="Polar residues" evidence="1">
    <location>
        <begin position="623"/>
        <end position="649"/>
    </location>
</feature>
<dbReference type="InParanoid" id="A0A077ZV40"/>
<name>A0A077ZV40_STYLE</name>
<protein>
    <submittedName>
        <fullName evidence="2">Uncharacterized protein</fullName>
    </submittedName>
</protein>
<reference evidence="2 3" key="1">
    <citation type="submission" date="2014-06" db="EMBL/GenBank/DDBJ databases">
        <authorList>
            <person name="Swart Estienne"/>
        </authorList>
    </citation>
    <scope>NUCLEOTIDE SEQUENCE [LARGE SCALE GENOMIC DNA]</scope>
    <source>
        <strain evidence="2 3">130c</strain>
    </source>
</reference>
<organism evidence="2 3">
    <name type="scientific">Stylonychia lemnae</name>
    <name type="common">Ciliate</name>
    <dbReference type="NCBI Taxonomy" id="5949"/>
    <lineage>
        <taxon>Eukaryota</taxon>
        <taxon>Sar</taxon>
        <taxon>Alveolata</taxon>
        <taxon>Ciliophora</taxon>
        <taxon>Intramacronucleata</taxon>
        <taxon>Spirotrichea</taxon>
        <taxon>Stichotrichia</taxon>
        <taxon>Sporadotrichida</taxon>
        <taxon>Oxytrichidae</taxon>
        <taxon>Stylonychinae</taxon>
        <taxon>Stylonychia</taxon>
    </lineage>
</organism>
<evidence type="ECO:0000256" key="1">
    <source>
        <dbReference type="SAM" id="MobiDB-lite"/>
    </source>
</evidence>
<feature type="region of interest" description="Disordered" evidence="1">
    <location>
        <begin position="623"/>
        <end position="653"/>
    </location>
</feature>
<accession>A0A077ZV40</accession>
<dbReference type="Proteomes" id="UP000039865">
    <property type="component" value="Unassembled WGS sequence"/>
</dbReference>
<proteinExistence type="predicted"/>
<sequence>MNQGSSEYYQVVQGKNITNIYTNNNVNPDLSSRSATANVIAEKDKSRFSSNRASQQYIPNSNNPHQGNSTVTKFLEIKLPSSIDIVLEDINNTNNPNYSNPLSSPDNNKLLSPLNNQNLALNNHVINSNAKISSSGRRLPPMNEEEPSFYSIGIHDKSFNIDGSRSKSKMKEESLNMEPPSKELIKIHQDPYKNPINHETNRSSTNGNNSLSTKRHYRRVSAAVEYQNFSEVQLTTAFTNQMNLRYSIDFNNHIKQTLQSSPRGLNQSSTNNNSTIRFQSSVAPLRTSIINLHIDPYKEKNLIYMCQSSSQNQQSFLTQESKKNQNMSLMIRSQNKKRLLTAAIGADGMKSQNNSAIKKTIQNSTIAGLTSISALPSKELHHIRSNTSEIDPDRVEANSSPNIKQQKYLMHQTLGGESAYREDINSTQKQQINFNVVPESKELQSFRYIVLNPQQSDATLNTQALNASLLFEQAKKADENSLESTQRQVIYSQANNSRLYSDFNNSPKRSNQNINIIDNKSSNIRLLNQKSKQNMLNEYIFENKHHKSSILNQDSSENQSIFGMMSQWEQEQVRQNFYRSYYRSNSIAKDKRFMENDQIVLRAMAQKQGNKHRKMQSLVSNYEKNQEPNRIQNRSRKQNMIQDSKTQGDQPAYPQDKLQIQNTSVLGPSTNIKQALFNNERHNNSTNITTQTNTNANQRQRENMMQIMQKFKRNKAAMIQYKSLFMQHELTKPQSSTTIKKSNELNGQIRITGIKQLKQ</sequence>
<feature type="compositionally biased region" description="Polar residues" evidence="1">
    <location>
        <begin position="202"/>
        <end position="212"/>
    </location>
</feature>
<dbReference type="AlphaFoldDB" id="A0A077ZV40"/>